<accession>A0A645AW64</accession>
<name>A0A645AW64_9ZZZZ</name>
<dbReference type="AlphaFoldDB" id="A0A645AW64"/>
<protein>
    <recommendedName>
        <fullName evidence="2">Bacterial surface antigen (D15) domain-containing protein</fullName>
    </recommendedName>
</protein>
<proteinExistence type="predicted"/>
<comment type="caution">
    <text evidence="1">The sequence shown here is derived from an EMBL/GenBank/DDBJ whole genome shotgun (WGS) entry which is preliminary data.</text>
</comment>
<sequence length="374" mass="42419">MVAQAAYNTDTLETPAGYKFESKPYPKGANLFRIHSWAPVYYNIDNIKNLTYESVYDLVSPGFILYSQNSLSTAYAMAGYSWQRGFHSGHFKFRYHGFFPVIEVSGDLNTRDRTEISLTTNNQGDNYQINDTIFGSPYLKVNMLAYVPLRFNSGGWSSGVVPRFSWRYTNDRFYSARNVKFGNYQFASFGVSLYRVRNMAHRDIFPKKGGGMSILYSVVPFSGENFGSLLYTSLYMYTPGMVTGHGIKLSAAFQQQFYNKKNYLMSNTIAFPSGYEDRYSKWAFSASAEYAMPLYTADIPLTPLLYIRRVQLKPFATFFRNGGQSGPENLWAVGSDLLFDLNLLGISYPLVLGIRGGVNGEKRTFAELLFKTPL</sequence>
<reference evidence="1" key="1">
    <citation type="submission" date="2019-08" db="EMBL/GenBank/DDBJ databases">
        <authorList>
            <person name="Kucharzyk K."/>
            <person name="Murdoch R.W."/>
            <person name="Higgins S."/>
            <person name="Loffler F."/>
        </authorList>
    </citation>
    <scope>NUCLEOTIDE SEQUENCE</scope>
</reference>
<evidence type="ECO:0000313" key="1">
    <source>
        <dbReference type="EMBL" id="MPM57400.1"/>
    </source>
</evidence>
<evidence type="ECO:0008006" key="2">
    <source>
        <dbReference type="Google" id="ProtNLM"/>
    </source>
</evidence>
<dbReference type="EMBL" id="VSSQ01016249">
    <property type="protein sequence ID" value="MPM57400.1"/>
    <property type="molecule type" value="Genomic_DNA"/>
</dbReference>
<organism evidence="1">
    <name type="scientific">bioreactor metagenome</name>
    <dbReference type="NCBI Taxonomy" id="1076179"/>
    <lineage>
        <taxon>unclassified sequences</taxon>
        <taxon>metagenomes</taxon>
        <taxon>ecological metagenomes</taxon>
    </lineage>
</organism>
<gene>
    <name evidence="1" type="ORF">SDC9_104222</name>
</gene>